<reference evidence="2" key="1">
    <citation type="submission" date="2022-11" db="EMBL/GenBank/DDBJ databases">
        <title>Lacinutrix neustonica HL-RS19T sp. nov., isolated from the surface microlayer sample of brackish Lake Shihwa.</title>
        <authorList>
            <person name="Choi J.Y."/>
            <person name="Hwang C.Y."/>
        </authorList>
    </citation>
    <scope>NUCLEOTIDE SEQUENCE</scope>
    <source>
        <strain evidence="2">HL-RS19</strain>
    </source>
</reference>
<protein>
    <recommendedName>
        <fullName evidence="4">Type II secretion system protein GspC N-terminal domain-containing protein</fullName>
    </recommendedName>
</protein>
<accession>A0A9E8MX99</accession>
<evidence type="ECO:0000313" key="3">
    <source>
        <dbReference type="Proteomes" id="UP001164705"/>
    </source>
</evidence>
<proteinExistence type="predicted"/>
<dbReference type="EMBL" id="CP113088">
    <property type="protein sequence ID" value="WAC02701.1"/>
    <property type="molecule type" value="Genomic_DNA"/>
</dbReference>
<name>A0A9E8MX99_9FLAO</name>
<evidence type="ECO:0000313" key="2">
    <source>
        <dbReference type="EMBL" id="WAC02701.1"/>
    </source>
</evidence>
<dbReference type="RefSeq" id="WP_267677299.1">
    <property type="nucleotide sequence ID" value="NZ_CP113088.1"/>
</dbReference>
<dbReference type="AlphaFoldDB" id="A0A9E8MX99"/>
<keyword evidence="1" id="KW-1133">Transmembrane helix</keyword>
<gene>
    <name evidence="2" type="ORF">N7U66_03245</name>
</gene>
<organism evidence="2 3">
    <name type="scientific">Lacinutrix neustonica</name>
    <dbReference type="NCBI Taxonomy" id="2980107"/>
    <lineage>
        <taxon>Bacteria</taxon>
        <taxon>Pseudomonadati</taxon>
        <taxon>Bacteroidota</taxon>
        <taxon>Flavobacteriia</taxon>
        <taxon>Flavobacteriales</taxon>
        <taxon>Flavobacteriaceae</taxon>
        <taxon>Lacinutrix</taxon>
    </lineage>
</organism>
<sequence>MNRRLLNIILMVFMFAIWIVVIYKLFNFFKADNQTTYLSKDVIYAESSLQTLSKDTFQLNRIDRDPFLDKVRERKVNVTVGKPKQKPDKKNVKKALNNKISIVVKWPKLRYYGTIKGINSSSELILIKIDNKLFKLREGDKLEDIALKKVYRDSIIVEMNNELKSILKNQNE</sequence>
<evidence type="ECO:0008006" key="4">
    <source>
        <dbReference type="Google" id="ProtNLM"/>
    </source>
</evidence>
<evidence type="ECO:0000256" key="1">
    <source>
        <dbReference type="SAM" id="Phobius"/>
    </source>
</evidence>
<dbReference type="KEGG" id="lnu:N7U66_03245"/>
<dbReference type="Proteomes" id="UP001164705">
    <property type="component" value="Chromosome"/>
</dbReference>
<keyword evidence="1" id="KW-0812">Transmembrane</keyword>
<feature type="transmembrane region" description="Helical" evidence="1">
    <location>
        <begin position="6"/>
        <end position="26"/>
    </location>
</feature>
<keyword evidence="3" id="KW-1185">Reference proteome</keyword>
<keyword evidence="1" id="KW-0472">Membrane</keyword>